<evidence type="ECO:0000259" key="11">
    <source>
        <dbReference type="PROSITE" id="PS50936"/>
    </source>
</evidence>
<dbReference type="PROSITE" id="PS51721">
    <property type="entry name" value="G_CP"/>
    <property type="match status" value="1"/>
</dbReference>
<comment type="cofactor">
    <cofactor evidence="10">
        <name>Zn(2+)</name>
        <dbReference type="ChEBI" id="CHEBI:29105"/>
    </cofactor>
    <text evidence="10">Binds 1 zinc ion per subunit.</text>
</comment>
<evidence type="ECO:0000256" key="5">
    <source>
        <dbReference type="ARBA" id="ARBA00022741"/>
    </source>
</evidence>
<dbReference type="GO" id="GO:0003924">
    <property type="term" value="F:GTPase activity"/>
    <property type="evidence" value="ECO:0007669"/>
    <property type="project" value="UniProtKB-UniRule"/>
</dbReference>
<evidence type="ECO:0000256" key="6">
    <source>
        <dbReference type="ARBA" id="ARBA00022801"/>
    </source>
</evidence>
<comment type="subunit">
    <text evidence="10">Monomer. Associates with 30S ribosomal subunit, binds 16S rRNA.</text>
</comment>
<name>A0A2P7UZP1_9BACL</name>
<keyword evidence="8 10" id="KW-0694">RNA-binding</keyword>
<keyword evidence="3 10" id="KW-0479">Metal-binding</keyword>
<dbReference type="EMBL" id="PXZM01000033">
    <property type="protein sequence ID" value="PSJ92392.1"/>
    <property type="molecule type" value="Genomic_DNA"/>
</dbReference>
<evidence type="ECO:0000256" key="9">
    <source>
        <dbReference type="ARBA" id="ARBA00023134"/>
    </source>
</evidence>
<feature type="binding site" evidence="10">
    <location>
        <position position="296"/>
    </location>
    <ligand>
        <name>Zn(2+)</name>
        <dbReference type="ChEBI" id="CHEBI:29105"/>
    </ligand>
</feature>
<feature type="binding site" evidence="10">
    <location>
        <begin position="156"/>
        <end position="159"/>
    </location>
    <ligand>
        <name>GTP</name>
        <dbReference type="ChEBI" id="CHEBI:37565"/>
    </ligand>
</feature>
<keyword evidence="4 10" id="KW-0699">rRNA-binding</keyword>
<comment type="caution">
    <text evidence="13">The sequence shown here is derived from an EMBL/GenBank/DDBJ whole genome shotgun (WGS) entry which is preliminary data.</text>
</comment>
<proteinExistence type="inferred from homology"/>
<dbReference type="Gene3D" id="3.40.50.300">
    <property type="entry name" value="P-loop containing nucleotide triphosphate hydrolases"/>
    <property type="match status" value="1"/>
</dbReference>
<evidence type="ECO:0000256" key="7">
    <source>
        <dbReference type="ARBA" id="ARBA00022833"/>
    </source>
</evidence>
<dbReference type="OrthoDB" id="9809485at2"/>
<evidence type="ECO:0000256" key="8">
    <source>
        <dbReference type="ARBA" id="ARBA00022884"/>
    </source>
</evidence>
<organism evidence="13 14">
    <name type="scientific">Brevibacillus fortis</name>
    <dbReference type="NCBI Taxonomy" id="2126352"/>
    <lineage>
        <taxon>Bacteria</taxon>
        <taxon>Bacillati</taxon>
        <taxon>Bacillota</taxon>
        <taxon>Bacilli</taxon>
        <taxon>Bacillales</taxon>
        <taxon>Paenibacillaceae</taxon>
        <taxon>Brevibacillus</taxon>
    </lineage>
</organism>
<dbReference type="SUPFAM" id="SSF52540">
    <property type="entry name" value="P-loop containing nucleoside triphosphate hydrolases"/>
    <property type="match status" value="1"/>
</dbReference>
<dbReference type="GO" id="GO:0019843">
    <property type="term" value="F:rRNA binding"/>
    <property type="evidence" value="ECO:0007669"/>
    <property type="project" value="UniProtKB-KW"/>
</dbReference>
<dbReference type="InterPro" id="IPR010914">
    <property type="entry name" value="RsgA_GTPase_dom"/>
</dbReference>
<gene>
    <name evidence="10 13" type="primary">rsgA</name>
    <name evidence="13" type="ORF">C7R93_19860</name>
</gene>
<dbReference type="PANTHER" id="PTHR32120">
    <property type="entry name" value="SMALL RIBOSOMAL SUBUNIT BIOGENESIS GTPASE RSGA"/>
    <property type="match status" value="1"/>
</dbReference>
<dbReference type="PANTHER" id="PTHR32120:SF10">
    <property type="entry name" value="SMALL RIBOSOMAL SUBUNIT BIOGENESIS GTPASE RSGA"/>
    <property type="match status" value="1"/>
</dbReference>
<feature type="binding site" evidence="10">
    <location>
        <position position="289"/>
    </location>
    <ligand>
        <name>Zn(2+)</name>
        <dbReference type="ChEBI" id="CHEBI:29105"/>
    </ligand>
</feature>
<dbReference type="GO" id="GO:0046872">
    <property type="term" value="F:metal ion binding"/>
    <property type="evidence" value="ECO:0007669"/>
    <property type="project" value="UniProtKB-KW"/>
</dbReference>
<dbReference type="InterPro" id="IPR027417">
    <property type="entry name" value="P-loop_NTPase"/>
</dbReference>
<accession>A0A2P7UZP1</accession>
<evidence type="ECO:0000259" key="12">
    <source>
        <dbReference type="PROSITE" id="PS51721"/>
    </source>
</evidence>
<dbReference type="InterPro" id="IPR004881">
    <property type="entry name" value="Ribosome_biogen_GTPase_RsgA"/>
</dbReference>
<evidence type="ECO:0000256" key="10">
    <source>
        <dbReference type="HAMAP-Rule" id="MF_01820"/>
    </source>
</evidence>
<keyword evidence="9 10" id="KW-0342">GTP-binding</keyword>
<dbReference type="GO" id="GO:0005737">
    <property type="term" value="C:cytoplasm"/>
    <property type="evidence" value="ECO:0007669"/>
    <property type="project" value="UniProtKB-SubCell"/>
</dbReference>
<dbReference type="InterPro" id="IPR030378">
    <property type="entry name" value="G_CP_dom"/>
</dbReference>
<protein>
    <recommendedName>
        <fullName evidence="10">Small ribosomal subunit biogenesis GTPase RsgA</fullName>
        <ecNumber evidence="10">3.6.1.-</ecNumber>
    </recommendedName>
</protein>
<dbReference type="RefSeq" id="WP_106840439.1">
    <property type="nucleotide sequence ID" value="NZ_JARMEZ010000047.1"/>
</dbReference>
<reference evidence="13 14" key="1">
    <citation type="submission" date="2018-03" db="EMBL/GenBank/DDBJ databases">
        <title>Brevisbacillus phylogenomics.</title>
        <authorList>
            <person name="Dunlap C."/>
        </authorList>
    </citation>
    <scope>NUCLEOTIDE SEQUENCE [LARGE SCALE GENOMIC DNA]</scope>
    <source>
        <strain evidence="13 14">NRRL NRS-1210</strain>
    </source>
</reference>
<dbReference type="NCBIfam" id="TIGR00157">
    <property type="entry name" value="ribosome small subunit-dependent GTPase A"/>
    <property type="match status" value="1"/>
</dbReference>
<dbReference type="AlphaFoldDB" id="A0A2P7UZP1"/>
<dbReference type="CDD" id="cd01854">
    <property type="entry name" value="YjeQ_EngC"/>
    <property type="match status" value="1"/>
</dbReference>
<dbReference type="GO" id="GO:0005525">
    <property type="term" value="F:GTP binding"/>
    <property type="evidence" value="ECO:0007669"/>
    <property type="project" value="UniProtKB-UniRule"/>
</dbReference>
<dbReference type="PROSITE" id="PS50936">
    <property type="entry name" value="ENGC_GTPASE"/>
    <property type="match status" value="1"/>
</dbReference>
<keyword evidence="1 10" id="KW-0963">Cytoplasm</keyword>
<evidence type="ECO:0000256" key="2">
    <source>
        <dbReference type="ARBA" id="ARBA00022517"/>
    </source>
</evidence>
<keyword evidence="2 10" id="KW-0690">Ribosome biogenesis</keyword>
<feature type="domain" description="EngC GTPase" evidence="11">
    <location>
        <begin position="117"/>
        <end position="264"/>
    </location>
</feature>
<comment type="similarity">
    <text evidence="10">Belongs to the TRAFAC class YlqF/YawG GTPase family. RsgA subfamily.</text>
</comment>
<evidence type="ECO:0000313" key="13">
    <source>
        <dbReference type="EMBL" id="PSJ92392.1"/>
    </source>
</evidence>
<keyword evidence="7 10" id="KW-0862">Zinc</keyword>
<feature type="binding site" evidence="10">
    <location>
        <begin position="208"/>
        <end position="216"/>
    </location>
    <ligand>
        <name>GTP</name>
        <dbReference type="ChEBI" id="CHEBI:37565"/>
    </ligand>
</feature>
<feature type="domain" description="CP-type G" evidence="12">
    <location>
        <begin position="107"/>
        <end position="266"/>
    </location>
</feature>
<dbReference type="HAMAP" id="MF_01820">
    <property type="entry name" value="GTPase_RsgA"/>
    <property type="match status" value="1"/>
</dbReference>
<sequence>MNQITNQQVLQSMGWNEYFANHFAPYAEQGYSVGRITLEHKRIYRLWSEHGELLGEVTGKLRYEATGREDFPAVGDWVVISARPEEKKASIHGLLPRKSKFSRKVAGDTVEEQIVAANVDTVFLVNSLNNDLNLRRMERYLILAWESGANPVIVLSKADLCDDLDACMAEVESVAIGVPVHVVSAEQGEGLDQLEPYLGEGQTIALMGSSGVGKSTLINKLSGAEMQKVSDVREGDDRGRHTTTHRELFRLPSGALMIDTPGMRELQLWEADEGFRGAFDDIESIAETCRFNDCKHMREPGCAVQAAIRDGSLEKARFDSYLKLQRELAHLARKEDARLAAAEREKWKKINVQMKQKKPKR</sequence>
<dbReference type="GO" id="GO:0042274">
    <property type="term" value="P:ribosomal small subunit biogenesis"/>
    <property type="evidence" value="ECO:0007669"/>
    <property type="project" value="UniProtKB-UniRule"/>
</dbReference>
<evidence type="ECO:0000313" key="14">
    <source>
        <dbReference type="Proteomes" id="UP000240419"/>
    </source>
</evidence>
<keyword evidence="6 10" id="KW-0378">Hydrolase</keyword>
<evidence type="ECO:0000256" key="4">
    <source>
        <dbReference type="ARBA" id="ARBA00022730"/>
    </source>
</evidence>
<keyword evidence="5 10" id="KW-0547">Nucleotide-binding</keyword>
<dbReference type="Pfam" id="PF03193">
    <property type="entry name" value="RsgA_GTPase"/>
    <property type="match status" value="1"/>
</dbReference>
<dbReference type="Proteomes" id="UP000240419">
    <property type="component" value="Unassembled WGS sequence"/>
</dbReference>
<dbReference type="EC" id="3.6.1.-" evidence="10"/>
<dbReference type="Gene3D" id="1.10.40.50">
    <property type="entry name" value="Probable gtpase engc, domain 3"/>
    <property type="match status" value="1"/>
</dbReference>
<keyword evidence="14" id="KW-1185">Reference proteome</keyword>
<evidence type="ECO:0000256" key="1">
    <source>
        <dbReference type="ARBA" id="ARBA00022490"/>
    </source>
</evidence>
<evidence type="ECO:0000256" key="3">
    <source>
        <dbReference type="ARBA" id="ARBA00022723"/>
    </source>
</evidence>
<comment type="subcellular location">
    <subcellularLocation>
        <location evidence="10">Cytoplasm</location>
    </subcellularLocation>
</comment>
<feature type="binding site" evidence="10">
    <location>
        <position position="302"/>
    </location>
    <ligand>
        <name>Zn(2+)</name>
        <dbReference type="ChEBI" id="CHEBI:29105"/>
    </ligand>
</feature>
<feature type="binding site" evidence="10">
    <location>
        <position position="294"/>
    </location>
    <ligand>
        <name>Zn(2+)</name>
        <dbReference type="ChEBI" id="CHEBI:29105"/>
    </ligand>
</feature>
<comment type="function">
    <text evidence="10">One of several proteins that assist in the late maturation steps of the functional core of the 30S ribosomal subunit. Helps release RbfA from mature subunits. May play a role in the assembly of ribosomal proteins into the subunit. Circularly permuted GTPase that catalyzes slow GTP hydrolysis, GTPase activity is stimulated by the 30S ribosomal subunit.</text>
</comment>